<feature type="compositionally biased region" description="Basic and acidic residues" evidence="2">
    <location>
        <begin position="297"/>
        <end position="310"/>
    </location>
</feature>
<feature type="compositionally biased region" description="Polar residues" evidence="2">
    <location>
        <begin position="549"/>
        <end position="558"/>
    </location>
</feature>
<organism evidence="3 4">
    <name type="scientific">Venustampulla echinocandica</name>
    <dbReference type="NCBI Taxonomy" id="2656787"/>
    <lineage>
        <taxon>Eukaryota</taxon>
        <taxon>Fungi</taxon>
        <taxon>Dikarya</taxon>
        <taxon>Ascomycota</taxon>
        <taxon>Pezizomycotina</taxon>
        <taxon>Leotiomycetes</taxon>
        <taxon>Helotiales</taxon>
        <taxon>Pleuroascaceae</taxon>
        <taxon>Venustampulla</taxon>
    </lineage>
</organism>
<feature type="coiled-coil region" evidence="1">
    <location>
        <begin position="602"/>
        <end position="629"/>
    </location>
</feature>
<evidence type="ECO:0000313" key="4">
    <source>
        <dbReference type="Proteomes" id="UP000254866"/>
    </source>
</evidence>
<name>A0A370TYW7_9HELO</name>
<dbReference type="OrthoDB" id="5427204at2759"/>
<feature type="region of interest" description="Disordered" evidence="2">
    <location>
        <begin position="101"/>
        <end position="138"/>
    </location>
</feature>
<dbReference type="GeneID" id="43593554"/>
<dbReference type="Proteomes" id="UP000254866">
    <property type="component" value="Unassembled WGS sequence"/>
</dbReference>
<keyword evidence="4" id="KW-1185">Reference proteome</keyword>
<evidence type="ECO:0000313" key="3">
    <source>
        <dbReference type="EMBL" id="RDL40726.1"/>
    </source>
</evidence>
<evidence type="ECO:0000256" key="1">
    <source>
        <dbReference type="SAM" id="Coils"/>
    </source>
</evidence>
<gene>
    <name evidence="3" type="ORF">BP5553_00705</name>
</gene>
<feature type="compositionally biased region" description="Polar residues" evidence="2">
    <location>
        <begin position="319"/>
        <end position="344"/>
    </location>
</feature>
<keyword evidence="1" id="KW-0175">Coiled coil</keyword>
<feature type="region of interest" description="Disordered" evidence="2">
    <location>
        <begin position="283"/>
        <end position="400"/>
    </location>
</feature>
<sequence>MEQSQRPGIKRPWDEGITLSGRGDTWNGTGLPPIDRRPALPHGGEAIHDPRNHYPRESTELEAKRPRYVRDEHQHSPGDNFGVNGQMLHSRVNHTIYDPKRISHGTTQSPQFASKQRVEGWGNTSGRPGQHVEPRESTNLCRRCRKAITERPDGDSVESDERYATILRTTASELMRLVGTLSQRIPYDDRYGRGMPRLSPDRPSTAEDEYPPVEQFGLEHTLNWMLNRVHHINRHADRLVQEIPPDTFQRLKTERSQNGMQSSIDHADIMNRGLDTERESAFRLRVEPSDPAFDGKLYTRDTVSVKDDPSPVRSPYNYHPSQSSDGSHGRLSTMNPPLASTRQLPSPPGRSVSSPTSASFPSPSAGSFGSTSQPANVPTPLGLQPSSPNIYLPPIGSARSSDSALQAHSAALQHDVSVQKIALSSLQAEHDKLLAAYLRSQTRSSALEKKHSVSDAEIITLTEEKLRLQTQVLDLEKDIEDISRSRDECRQSAVQEGAQYLEIVKKASQLEAMAVGEKQRWDASKKELEQRIQELKTGSGSKGGLESVGSANPTSATSVDGMEKPASLQQPLNIFKLEDTGGERAEVSTMAPESANGQRGSVRVLEEEIQHLRHRCAELEKCLHEVRAQNRSMDGLVDALVHARKSMLEQADKALQE</sequence>
<comment type="caution">
    <text evidence="3">The sequence shown here is derived from an EMBL/GenBank/DDBJ whole genome shotgun (WGS) entry which is preliminary data.</text>
</comment>
<feature type="compositionally biased region" description="Polar residues" evidence="2">
    <location>
        <begin position="104"/>
        <end position="114"/>
    </location>
</feature>
<evidence type="ECO:0000256" key="2">
    <source>
        <dbReference type="SAM" id="MobiDB-lite"/>
    </source>
</evidence>
<feature type="region of interest" description="Disordered" evidence="2">
    <location>
        <begin position="1"/>
        <end position="58"/>
    </location>
</feature>
<accession>A0A370TYW7</accession>
<feature type="region of interest" description="Disordered" evidence="2">
    <location>
        <begin position="536"/>
        <end position="571"/>
    </location>
</feature>
<dbReference type="AlphaFoldDB" id="A0A370TYW7"/>
<dbReference type="EMBL" id="NPIC01000001">
    <property type="protein sequence ID" value="RDL40726.1"/>
    <property type="molecule type" value="Genomic_DNA"/>
</dbReference>
<feature type="compositionally biased region" description="Basic and acidic residues" evidence="2">
    <location>
        <begin position="45"/>
        <end position="58"/>
    </location>
</feature>
<protein>
    <submittedName>
        <fullName evidence="3">Uncharacterized protein</fullName>
    </submittedName>
</protein>
<proteinExistence type="predicted"/>
<reference evidence="3 4" key="1">
    <citation type="journal article" date="2018" name="IMA Fungus">
        <title>IMA Genome-F 9: Draft genome sequence of Annulohypoxylon stygium, Aspergillus mulundensis, Berkeleyomyces basicola (syn. Thielaviopsis basicola), Ceratocystis smalleyi, two Cercospora beticola strains, Coleophoma cylindrospora, Fusarium fracticaudum, Phialophora cf. hyalina, and Morchella septimelata.</title>
        <authorList>
            <person name="Wingfield B.D."/>
            <person name="Bills G.F."/>
            <person name="Dong Y."/>
            <person name="Huang W."/>
            <person name="Nel W.J."/>
            <person name="Swalarsk-Parry B.S."/>
            <person name="Vaghefi N."/>
            <person name="Wilken P.M."/>
            <person name="An Z."/>
            <person name="de Beer Z.W."/>
            <person name="De Vos L."/>
            <person name="Chen L."/>
            <person name="Duong T.A."/>
            <person name="Gao Y."/>
            <person name="Hammerbacher A."/>
            <person name="Kikkert J.R."/>
            <person name="Li Y."/>
            <person name="Li H."/>
            <person name="Li K."/>
            <person name="Li Q."/>
            <person name="Liu X."/>
            <person name="Ma X."/>
            <person name="Naidoo K."/>
            <person name="Pethybridge S.J."/>
            <person name="Sun J."/>
            <person name="Steenkamp E.T."/>
            <person name="van der Nest M.A."/>
            <person name="van Wyk S."/>
            <person name="Wingfield M.J."/>
            <person name="Xiong C."/>
            <person name="Yue Q."/>
            <person name="Zhang X."/>
        </authorList>
    </citation>
    <scope>NUCLEOTIDE SEQUENCE [LARGE SCALE GENOMIC DNA]</scope>
    <source>
        <strain evidence="3 4">BP 5553</strain>
    </source>
</reference>
<dbReference type="RefSeq" id="XP_031873382.1">
    <property type="nucleotide sequence ID" value="XM_032009328.1"/>
</dbReference>
<feature type="compositionally biased region" description="Low complexity" evidence="2">
    <location>
        <begin position="353"/>
        <end position="372"/>
    </location>
</feature>
<dbReference type="STRING" id="2656787.A0A370TYW7"/>